<dbReference type="OrthoDB" id="441406at2759"/>
<dbReference type="InterPro" id="IPR011990">
    <property type="entry name" value="TPR-like_helical_dom_sf"/>
</dbReference>
<evidence type="ECO:0000313" key="4">
    <source>
        <dbReference type="EMBL" id="CAE7233039.1"/>
    </source>
</evidence>
<dbReference type="SMART" id="SM00028">
    <property type="entry name" value="TPR"/>
    <property type="match status" value="3"/>
</dbReference>
<evidence type="ECO:0000256" key="3">
    <source>
        <dbReference type="SAM" id="MobiDB-lite"/>
    </source>
</evidence>
<dbReference type="InterPro" id="IPR019734">
    <property type="entry name" value="TPR_rpt"/>
</dbReference>
<keyword evidence="2" id="KW-0802">TPR repeat</keyword>
<gene>
    <name evidence="4" type="primary">FBXO21</name>
    <name evidence="4" type="ORF">SNAT2548_LOCUS9694</name>
</gene>
<evidence type="ECO:0000256" key="1">
    <source>
        <dbReference type="ARBA" id="ARBA00022737"/>
    </source>
</evidence>
<name>A0A812KT77_9DINO</name>
<dbReference type="Pfam" id="PF13374">
    <property type="entry name" value="TPR_10"/>
    <property type="match status" value="1"/>
</dbReference>
<keyword evidence="5" id="KW-1185">Reference proteome</keyword>
<proteinExistence type="predicted"/>
<feature type="region of interest" description="Disordered" evidence="3">
    <location>
        <begin position="221"/>
        <end position="240"/>
    </location>
</feature>
<evidence type="ECO:0000313" key="5">
    <source>
        <dbReference type="Proteomes" id="UP000604046"/>
    </source>
</evidence>
<dbReference type="PANTHER" id="PTHR45641:SF19">
    <property type="entry name" value="NEPHROCYSTIN-3"/>
    <property type="match status" value="1"/>
</dbReference>
<dbReference type="EMBL" id="CAJNDS010000777">
    <property type="protein sequence ID" value="CAE7233039.1"/>
    <property type="molecule type" value="Genomic_DNA"/>
</dbReference>
<dbReference type="PANTHER" id="PTHR45641">
    <property type="entry name" value="TETRATRICOPEPTIDE REPEAT PROTEIN (AFU_ORTHOLOGUE AFUA_6G03870)"/>
    <property type="match status" value="1"/>
</dbReference>
<dbReference type="Proteomes" id="UP000604046">
    <property type="component" value="Unassembled WGS sequence"/>
</dbReference>
<dbReference type="AlphaFoldDB" id="A0A812KT77"/>
<sequence length="271" mass="29400">MAVAIPDISAPPRAAGKPDFHTLVMSCNRDGMEALRKGQSKAAFEQFKYAEAILIANQAESGTSLAAVTCNNLGCYYKKVGKLHGALSYLRRALQMEVDLGTDEVTLAGTHLNVCAILSKLEKHDKAVQHALQALELIDRKTSAVDPADVSADDYSVLAIAYHNVAVERDLLQQYDKAASAFYQGFQVAKRCLGEDHPLTVTLGKNADAVLLKSQRHTKVSSATSASARKPAKDTDLERFTAGMTDRSISTLLAVPRLTGRQEIPRVFKEV</sequence>
<dbReference type="Gene3D" id="1.25.40.10">
    <property type="entry name" value="Tetratricopeptide repeat domain"/>
    <property type="match status" value="2"/>
</dbReference>
<accession>A0A812KT77</accession>
<evidence type="ECO:0000256" key="2">
    <source>
        <dbReference type="ARBA" id="ARBA00022803"/>
    </source>
</evidence>
<dbReference type="SUPFAM" id="SSF48452">
    <property type="entry name" value="TPR-like"/>
    <property type="match status" value="1"/>
</dbReference>
<reference evidence="4" key="1">
    <citation type="submission" date="2021-02" db="EMBL/GenBank/DDBJ databases">
        <authorList>
            <person name="Dougan E. K."/>
            <person name="Rhodes N."/>
            <person name="Thang M."/>
            <person name="Chan C."/>
        </authorList>
    </citation>
    <scope>NUCLEOTIDE SEQUENCE</scope>
</reference>
<organism evidence="4 5">
    <name type="scientific">Symbiodinium natans</name>
    <dbReference type="NCBI Taxonomy" id="878477"/>
    <lineage>
        <taxon>Eukaryota</taxon>
        <taxon>Sar</taxon>
        <taxon>Alveolata</taxon>
        <taxon>Dinophyceae</taxon>
        <taxon>Suessiales</taxon>
        <taxon>Symbiodiniaceae</taxon>
        <taxon>Symbiodinium</taxon>
    </lineage>
</organism>
<protein>
    <submittedName>
        <fullName evidence="4">FBXO21 protein</fullName>
    </submittedName>
</protein>
<keyword evidence="1" id="KW-0677">Repeat</keyword>
<comment type="caution">
    <text evidence="4">The sequence shown here is derived from an EMBL/GenBank/DDBJ whole genome shotgun (WGS) entry which is preliminary data.</text>
</comment>